<comment type="caution">
    <text evidence="2">The sequence shown here is derived from an EMBL/GenBank/DDBJ whole genome shotgun (WGS) entry which is preliminary data.</text>
</comment>
<dbReference type="EMBL" id="JBANRG010000001">
    <property type="protein sequence ID" value="KAK7472300.1"/>
    <property type="molecule type" value="Genomic_DNA"/>
</dbReference>
<dbReference type="SUPFAM" id="SSF49785">
    <property type="entry name" value="Galactose-binding domain-like"/>
    <property type="match status" value="1"/>
</dbReference>
<keyword evidence="3" id="KW-1185">Reference proteome</keyword>
<dbReference type="Pfam" id="PF17132">
    <property type="entry name" value="Glyco_hydro_106"/>
    <property type="match status" value="1"/>
</dbReference>
<proteinExistence type="predicted"/>
<dbReference type="PANTHER" id="PTHR36848">
    <property type="entry name" value="DNA-BINDING PROTEIN (PUTATIVE SECRETED PROTEIN)-RELATED"/>
    <property type="match status" value="1"/>
</dbReference>
<feature type="signal peptide" evidence="1">
    <location>
        <begin position="1"/>
        <end position="18"/>
    </location>
</feature>
<organism evidence="2 3">
    <name type="scientific">Marasmiellus scandens</name>
    <dbReference type="NCBI Taxonomy" id="2682957"/>
    <lineage>
        <taxon>Eukaryota</taxon>
        <taxon>Fungi</taxon>
        <taxon>Dikarya</taxon>
        <taxon>Basidiomycota</taxon>
        <taxon>Agaricomycotina</taxon>
        <taxon>Agaricomycetes</taxon>
        <taxon>Agaricomycetidae</taxon>
        <taxon>Agaricales</taxon>
        <taxon>Marasmiineae</taxon>
        <taxon>Omphalotaceae</taxon>
        <taxon>Marasmiellus</taxon>
    </lineage>
</organism>
<sequence length="1031" mass="112018">MQLQLAAFLFLATSLIHAQNLPRGSFASPKTGVKWRYWIEDAAVDLEILRSDISEMTRVGSSGFELLSFQNYGQQVILDPTQVAFGSDRFVTVTAAAVEAAMANNITIDFAMGPSQGAGVPVFPDDVDMEGMNTELVFGSHFIEQGDSFDGPLPSPTIIPSFDFLGNPIQGANISSMKLTGVIGASLTTGANMSAERVSLDFSSIVDLTDQVQGSVDDNTTSISWIPPSNNTTNVLLAYFSRRNGYLEAKGGFNGPERDKPGSWGSFVVDHFSPKGANITASFMQSNLLAREDIGSMLRQPGVGQYMWEDSMEFDAQVFWTEAFAERFSERHGYNVSLALPVLHSLKPTMRSRVPNQVFDYGDSINWSRFTEDYSDTLTSLYIDYMTALSDWSHTVGMSFSNQPAYNFHLDTAASAAIPDTPETESLGVPTIDQARQLSAGVHLGNHPIFSSETAARSGEAYAIRMIEILEDAKTQYAGGVNVVMLHGYAYSGDYPNTTWPGFTTFGYFFADMHGPRMPAWDHYREYLDFLSRTQYVLQQGVAKVDLAVYRKGYNISDEQPFQGTSLIEAGYTYEYVSPENLKPPGVSQVTEGRLAADGPAYKAFVLSRTQNITVDAAEFLVQFADSGLPVIFVGSVPDDIPGYEVGDTQKSRVKELMNELVGKPSVAVVDNEEDVSDALKVMNVTPALSIKPESPNLYSIMREVQDGSGSDRTAHFYLFNSNVSTSGSVTGPINNFTLTLNPGFKGTPFTLDPWTGIVSPVLLYTIDDDGVISIPSVSLAPSQTALFTVTTRTTFESVSAPVDHLVGTDAGVAVVASSGSNSNIAELHSFEEGPKQITFSNGSSQIVNFPLQGKTRMELDGWQLNITAWMPPADISQNKSEGLLVPLPPINLTQGLVPWDQLEVEGVNMENISGVGTYMTSFEWENAGNVGVQLDFGEVFHTIKAWLNGVQIPTADPTNPVVDISELVKEGGNELRVDTASTLLNAINALGPEVISLSGPRQFNLPAENQHYGLVAPVALIPYGRINIPL</sequence>
<dbReference type="InterPro" id="IPR008979">
    <property type="entry name" value="Galactose-bd-like_sf"/>
</dbReference>
<evidence type="ECO:0000313" key="2">
    <source>
        <dbReference type="EMBL" id="KAK7472300.1"/>
    </source>
</evidence>
<dbReference type="PANTHER" id="PTHR36848:SF2">
    <property type="entry name" value="SECRETED PROTEIN"/>
    <property type="match status" value="1"/>
</dbReference>
<dbReference type="Proteomes" id="UP001498398">
    <property type="component" value="Unassembled WGS sequence"/>
</dbReference>
<keyword evidence="1" id="KW-0732">Signal</keyword>
<evidence type="ECO:0000313" key="3">
    <source>
        <dbReference type="Proteomes" id="UP001498398"/>
    </source>
</evidence>
<dbReference type="Gene3D" id="2.60.120.260">
    <property type="entry name" value="Galactose-binding domain-like"/>
    <property type="match status" value="1"/>
</dbReference>
<accession>A0ABR1K6I4</accession>
<evidence type="ECO:0000256" key="1">
    <source>
        <dbReference type="SAM" id="SignalP"/>
    </source>
</evidence>
<reference evidence="2 3" key="1">
    <citation type="submission" date="2024-01" db="EMBL/GenBank/DDBJ databases">
        <title>A draft genome for the cacao thread blight pathogen Marasmiellus scandens.</title>
        <authorList>
            <person name="Baruah I.K."/>
            <person name="Leung J."/>
            <person name="Bukari Y."/>
            <person name="Amoako-Attah I."/>
            <person name="Meinhardt L.W."/>
            <person name="Bailey B.A."/>
            <person name="Cohen S.P."/>
        </authorList>
    </citation>
    <scope>NUCLEOTIDE SEQUENCE [LARGE SCALE GENOMIC DNA]</scope>
    <source>
        <strain evidence="2 3">GH-19</strain>
    </source>
</reference>
<name>A0ABR1K6I4_9AGAR</name>
<feature type="chain" id="PRO_5045516012" description="Secreted protein" evidence="1">
    <location>
        <begin position="19"/>
        <end position="1031"/>
    </location>
</feature>
<gene>
    <name evidence="2" type="ORF">VKT23_000420</name>
</gene>
<protein>
    <recommendedName>
        <fullName evidence="4">Secreted protein</fullName>
    </recommendedName>
</protein>
<dbReference type="InterPro" id="IPR053161">
    <property type="entry name" value="Ulvan_degrading_GH"/>
</dbReference>
<evidence type="ECO:0008006" key="4">
    <source>
        <dbReference type="Google" id="ProtNLM"/>
    </source>
</evidence>